<evidence type="ECO:0000256" key="2">
    <source>
        <dbReference type="ARBA" id="ARBA00022723"/>
    </source>
</evidence>
<dbReference type="GO" id="GO:0008270">
    <property type="term" value="F:zinc ion binding"/>
    <property type="evidence" value="ECO:0007669"/>
    <property type="project" value="InterPro"/>
</dbReference>
<keyword evidence="4" id="KW-0862">Zinc</keyword>
<accession>A0A9X1SWL7</accession>
<dbReference type="InterPro" id="IPR021190">
    <property type="entry name" value="Pept_M10A"/>
</dbReference>
<dbReference type="Proteomes" id="UP001138997">
    <property type="component" value="Unassembled WGS sequence"/>
</dbReference>
<evidence type="ECO:0000313" key="7">
    <source>
        <dbReference type="EMBL" id="MCD5314170.1"/>
    </source>
</evidence>
<proteinExistence type="predicted"/>
<dbReference type="GO" id="GO:0031012">
    <property type="term" value="C:extracellular matrix"/>
    <property type="evidence" value="ECO:0007669"/>
    <property type="project" value="InterPro"/>
</dbReference>
<dbReference type="GO" id="GO:0004222">
    <property type="term" value="F:metalloendopeptidase activity"/>
    <property type="evidence" value="ECO:0007669"/>
    <property type="project" value="InterPro"/>
</dbReference>
<keyword evidence="2" id="KW-0479">Metal-binding</keyword>
<dbReference type="RefSeq" id="WP_231446468.1">
    <property type="nucleotide sequence ID" value="NZ_JAJOMB010000015.1"/>
</dbReference>
<feature type="transmembrane region" description="Helical" evidence="5">
    <location>
        <begin position="24"/>
        <end position="45"/>
    </location>
</feature>
<reference evidence="7" key="1">
    <citation type="submission" date="2021-11" db="EMBL/GenBank/DDBJ databases">
        <title>Streptomyces corallinus and Kineosporia corallina sp. nov., two new coral-derived marine actinobacteria.</title>
        <authorList>
            <person name="Buangrab K."/>
            <person name="Sutthacheep M."/>
            <person name="Yeemin T."/>
            <person name="Harunari E."/>
            <person name="Igarashi Y."/>
            <person name="Sripreechasak P."/>
            <person name="Kanchanasin P."/>
            <person name="Tanasupawat S."/>
            <person name="Phongsopitanun W."/>
        </authorList>
    </citation>
    <scope>NUCLEOTIDE SEQUENCE</scope>
    <source>
        <strain evidence="7">JCM 31032</strain>
    </source>
</reference>
<evidence type="ECO:0000256" key="4">
    <source>
        <dbReference type="ARBA" id="ARBA00022833"/>
    </source>
</evidence>
<evidence type="ECO:0000259" key="6">
    <source>
        <dbReference type="Pfam" id="PF00413"/>
    </source>
</evidence>
<keyword evidence="8" id="KW-1185">Reference proteome</keyword>
<dbReference type="GO" id="GO:0006508">
    <property type="term" value="P:proteolysis"/>
    <property type="evidence" value="ECO:0007669"/>
    <property type="project" value="UniProtKB-KW"/>
</dbReference>
<dbReference type="EC" id="3.4.24.-" evidence="7"/>
<protein>
    <submittedName>
        <fullName evidence="7">Matrixin family metalloprotease</fullName>
        <ecNumber evidence="7">3.4.24.-</ecNumber>
    </submittedName>
</protein>
<keyword evidence="5" id="KW-1133">Transmembrane helix</keyword>
<keyword evidence="5" id="KW-0472">Membrane</keyword>
<dbReference type="EMBL" id="JAJOMB010000015">
    <property type="protein sequence ID" value="MCD5314170.1"/>
    <property type="molecule type" value="Genomic_DNA"/>
</dbReference>
<dbReference type="SUPFAM" id="SSF55486">
    <property type="entry name" value="Metalloproteases ('zincins'), catalytic domain"/>
    <property type="match status" value="1"/>
</dbReference>
<sequence>METAPLEPAAAALAPAGRKQRTSAFLTAALAACLVLLFALSLVFASDQSGRWMRGGASSMNPALPQDVATAPLAAPAPAPSGTGGFKLLELQDDGSQVPVRWDPCRPVHYVVRAEGAPQGGALAVWRAVKEIERITGLRFAYDGETTERPTVNRPAHNPERYGNRWSPVLVAWTDPAEYPHMTGFAGLAGPDAVSGTAPGHRRYVSGVVYLNRQHLSEVASWADGQERMDAVVLHEFGHLVGLDHVDDPAELMYRTPTARPHSDGFELGDRRGLARLSGGPCFRDF</sequence>
<keyword evidence="1" id="KW-0645">Protease</keyword>
<keyword evidence="5" id="KW-0812">Transmembrane</keyword>
<dbReference type="PRINTS" id="PR00138">
    <property type="entry name" value="MATRIXIN"/>
</dbReference>
<feature type="domain" description="Peptidase M10 metallopeptidase" evidence="6">
    <location>
        <begin position="215"/>
        <end position="270"/>
    </location>
</feature>
<evidence type="ECO:0000313" key="8">
    <source>
        <dbReference type="Proteomes" id="UP001138997"/>
    </source>
</evidence>
<keyword evidence="3 7" id="KW-0378">Hydrolase</keyword>
<evidence type="ECO:0000256" key="3">
    <source>
        <dbReference type="ARBA" id="ARBA00022801"/>
    </source>
</evidence>
<evidence type="ECO:0000256" key="1">
    <source>
        <dbReference type="ARBA" id="ARBA00022670"/>
    </source>
</evidence>
<gene>
    <name evidence="7" type="ORF">LR394_24985</name>
</gene>
<organism evidence="7 8">
    <name type="scientific">Kineosporia babensis</name>
    <dbReference type="NCBI Taxonomy" id="499548"/>
    <lineage>
        <taxon>Bacteria</taxon>
        <taxon>Bacillati</taxon>
        <taxon>Actinomycetota</taxon>
        <taxon>Actinomycetes</taxon>
        <taxon>Kineosporiales</taxon>
        <taxon>Kineosporiaceae</taxon>
        <taxon>Kineosporia</taxon>
    </lineage>
</organism>
<comment type="caution">
    <text evidence="7">The sequence shown here is derived from an EMBL/GenBank/DDBJ whole genome shotgun (WGS) entry which is preliminary data.</text>
</comment>
<dbReference type="Pfam" id="PF00413">
    <property type="entry name" value="Peptidase_M10"/>
    <property type="match status" value="1"/>
</dbReference>
<dbReference type="InterPro" id="IPR024079">
    <property type="entry name" value="MetalloPept_cat_dom_sf"/>
</dbReference>
<dbReference type="InterPro" id="IPR001818">
    <property type="entry name" value="Pept_M10_metallopeptidase"/>
</dbReference>
<dbReference type="Gene3D" id="3.40.390.10">
    <property type="entry name" value="Collagenase (Catalytic Domain)"/>
    <property type="match status" value="1"/>
</dbReference>
<evidence type="ECO:0000256" key="5">
    <source>
        <dbReference type="SAM" id="Phobius"/>
    </source>
</evidence>
<keyword evidence="7" id="KW-0482">Metalloprotease</keyword>
<name>A0A9X1SWL7_9ACTN</name>
<dbReference type="AlphaFoldDB" id="A0A9X1SWL7"/>